<dbReference type="SUPFAM" id="SSF74650">
    <property type="entry name" value="Galactose mutarotase-like"/>
    <property type="match status" value="1"/>
</dbReference>
<gene>
    <name evidence="1" type="ORF">D3218_08550</name>
</gene>
<comment type="caution">
    <text evidence="1">The sequence shown here is derived from an EMBL/GenBank/DDBJ whole genome shotgun (WGS) entry which is preliminary data.</text>
</comment>
<sequence>MSPGDIALANGSMRLVLRPAWGGRVASLAHERHGDILVPMGRGTFEPENWPRAGAYPLIPFHNRVRDARFTFAGRSARLHPHADALPNALHGMGSRAEWRLTALDDRETEIAFEWESCDEWPWRFSARQHFALGHDRLVLSMSLVNHDAVPMPAGLGWHPYFPGTARCRTDARIAWPIEPDYLPRGTGEPRRELGATAYLSDWGTAAVEMDRLTVRLRAAGMAHLVIHAPPGGSVLCVEPVSHLAGALNEPSRRPGAEEGGMVPLAPGAALTARIELLVEG</sequence>
<dbReference type="AlphaFoldDB" id="A0A3A1WLY2"/>
<dbReference type="InterPro" id="IPR008183">
    <property type="entry name" value="Aldose_1/G6P_1-epimerase"/>
</dbReference>
<reference evidence="2" key="1">
    <citation type="submission" date="2018-09" db="EMBL/GenBank/DDBJ databases">
        <authorList>
            <person name="Tuo L."/>
        </authorList>
    </citation>
    <scope>NUCLEOTIDE SEQUENCE [LARGE SCALE GENOMIC DNA]</scope>
    <source>
        <strain evidence="2">M2BS4Y-1</strain>
    </source>
</reference>
<evidence type="ECO:0000313" key="2">
    <source>
        <dbReference type="Proteomes" id="UP000265750"/>
    </source>
</evidence>
<dbReference type="EMBL" id="QYRN01000004">
    <property type="protein sequence ID" value="RIY01398.1"/>
    <property type="molecule type" value="Genomic_DNA"/>
</dbReference>
<dbReference type="OrthoDB" id="9796517at2"/>
<evidence type="ECO:0008006" key="3">
    <source>
        <dbReference type="Google" id="ProtNLM"/>
    </source>
</evidence>
<dbReference type="InterPro" id="IPR014718">
    <property type="entry name" value="GH-type_carb-bd"/>
</dbReference>
<dbReference type="GO" id="GO:0030246">
    <property type="term" value="F:carbohydrate binding"/>
    <property type="evidence" value="ECO:0007669"/>
    <property type="project" value="InterPro"/>
</dbReference>
<keyword evidence="2" id="KW-1185">Reference proteome</keyword>
<evidence type="ECO:0000313" key="1">
    <source>
        <dbReference type="EMBL" id="RIY01398.1"/>
    </source>
</evidence>
<dbReference type="InterPro" id="IPR011013">
    <property type="entry name" value="Gal_mutarotase_sf_dom"/>
</dbReference>
<dbReference type="Gene3D" id="2.70.98.10">
    <property type="match status" value="1"/>
</dbReference>
<protein>
    <recommendedName>
        <fullName evidence="3">Aldose 1-epimerase</fullName>
    </recommendedName>
</protein>
<dbReference type="RefSeq" id="WP_119539578.1">
    <property type="nucleotide sequence ID" value="NZ_QYRN01000004.1"/>
</dbReference>
<accession>A0A3A1WLY2</accession>
<dbReference type="GO" id="GO:0016853">
    <property type="term" value="F:isomerase activity"/>
    <property type="evidence" value="ECO:0007669"/>
    <property type="project" value="InterPro"/>
</dbReference>
<dbReference type="GO" id="GO:0005975">
    <property type="term" value="P:carbohydrate metabolic process"/>
    <property type="evidence" value="ECO:0007669"/>
    <property type="project" value="InterPro"/>
</dbReference>
<name>A0A3A1WLY2_9HYPH</name>
<dbReference type="Proteomes" id="UP000265750">
    <property type="component" value="Unassembled WGS sequence"/>
</dbReference>
<proteinExistence type="predicted"/>
<organism evidence="1 2">
    <name type="scientific">Aureimonas flava</name>
    <dbReference type="NCBI Taxonomy" id="2320271"/>
    <lineage>
        <taxon>Bacteria</taxon>
        <taxon>Pseudomonadati</taxon>
        <taxon>Pseudomonadota</taxon>
        <taxon>Alphaproteobacteria</taxon>
        <taxon>Hyphomicrobiales</taxon>
        <taxon>Aurantimonadaceae</taxon>
        <taxon>Aureimonas</taxon>
    </lineage>
</organism>
<dbReference type="Pfam" id="PF01263">
    <property type="entry name" value="Aldose_epim"/>
    <property type="match status" value="1"/>
</dbReference>